<proteinExistence type="predicted"/>
<reference evidence="1" key="2">
    <citation type="submission" date="2022-06" db="UniProtKB">
        <authorList>
            <consortium name="EnsemblMetazoa"/>
        </authorList>
    </citation>
    <scope>IDENTIFICATION</scope>
    <source>
        <strain evidence="1">PS312</strain>
    </source>
</reference>
<gene>
    <name evidence="1" type="primary">WBGene00279494</name>
</gene>
<protein>
    <submittedName>
        <fullName evidence="1">Uncharacterized protein</fullName>
    </submittedName>
</protein>
<reference evidence="2" key="1">
    <citation type="journal article" date="2008" name="Nat. Genet.">
        <title>The Pristionchus pacificus genome provides a unique perspective on nematode lifestyle and parasitism.</title>
        <authorList>
            <person name="Dieterich C."/>
            <person name="Clifton S.W."/>
            <person name="Schuster L.N."/>
            <person name="Chinwalla A."/>
            <person name="Delehaunty K."/>
            <person name="Dinkelacker I."/>
            <person name="Fulton L."/>
            <person name="Fulton R."/>
            <person name="Godfrey J."/>
            <person name="Minx P."/>
            <person name="Mitreva M."/>
            <person name="Roeseler W."/>
            <person name="Tian H."/>
            <person name="Witte H."/>
            <person name="Yang S.P."/>
            <person name="Wilson R.K."/>
            <person name="Sommer R.J."/>
        </authorList>
    </citation>
    <scope>NUCLEOTIDE SEQUENCE [LARGE SCALE GENOMIC DNA]</scope>
    <source>
        <strain evidence="2">PS312</strain>
    </source>
</reference>
<dbReference type="Proteomes" id="UP000005239">
    <property type="component" value="Unassembled WGS sequence"/>
</dbReference>
<evidence type="ECO:0000313" key="2">
    <source>
        <dbReference type="Proteomes" id="UP000005239"/>
    </source>
</evidence>
<organism evidence="1 2">
    <name type="scientific">Pristionchus pacificus</name>
    <name type="common">Parasitic nematode worm</name>
    <dbReference type="NCBI Taxonomy" id="54126"/>
    <lineage>
        <taxon>Eukaryota</taxon>
        <taxon>Metazoa</taxon>
        <taxon>Ecdysozoa</taxon>
        <taxon>Nematoda</taxon>
        <taxon>Chromadorea</taxon>
        <taxon>Rhabditida</taxon>
        <taxon>Rhabditina</taxon>
        <taxon>Diplogasteromorpha</taxon>
        <taxon>Diplogasteroidea</taxon>
        <taxon>Neodiplogasteridae</taxon>
        <taxon>Pristionchus</taxon>
    </lineage>
</organism>
<dbReference type="EnsemblMetazoa" id="PPA41125.1">
    <property type="protein sequence ID" value="PPA41125.1"/>
    <property type="gene ID" value="WBGene00279494"/>
</dbReference>
<name>A0A2A6CPH5_PRIPA</name>
<accession>A0A8R1Z2D4</accession>
<evidence type="ECO:0000313" key="1">
    <source>
        <dbReference type="EnsemblMetazoa" id="PPA41125.1"/>
    </source>
</evidence>
<dbReference type="PANTHER" id="PTHR47521">
    <property type="entry name" value="SERPENTINE RECEPTOR, CLASS E (EPSILON)-RELATED"/>
    <property type="match status" value="1"/>
</dbReference>
<dbReference type="PANTHER" id="PTHR47521:SF7">
    <property type="entry name" value="SERPENTINE RECEPTOR CLASS EPSILON-6"/>
    <property type="match status" value="1"/>
</dbReference>
<dbReference type="AlphaFoldDB" id="A0A2A6CPH5"/>
<dbReference type="InterPro" id="IPR052860">
    <property type="entry name" value="NRL-GPCR1"/>
</dbReference>
<keyword evidence="2" id="KW-1185">Reference proteome</keyword>
<accession>A0A2A6CPH5</accession>
<sequence>MQTIVYFFGFFEILIASVTITVCSFLFHLLSKTRRLHTSFRITIRIFAVAVIVYMLLSIVIVVICWINDDISLRYQKPRIDLTPSNIIQQMQQSASFSFWLALSFMTVERSFASHFVSTYENKFSTIRAQALLIALFIFVDFVENLCRVLIPEPTILIVCFSNTFVNLFVMYYIKRVNTKRNVIERDLSYRYQCHENVMISAIFPLTYTLGLLRSKALRKVMISQGFIKEQHRTISEHDQYEQSRNTQNALWKVAK</sequence>